<reference evidence="2" key="1">
    <citation type="journal article" date="2017" name="bioRxiv">
        <title>Comparative analysis of the genomes of Stylophora pistillata and Acropora digitifera provides evidence for extensive differences between species of corals.</title>
        <authorList>
            <person name="Voolstra C.R."/>
            <person name="Li Y."/>
            <person name="Liew Y.J."/>
            <person name="Baumgarten S."/>
            <person name="Zoccola D."/>
            <person name="Flot J.-F."/>
            <person name="Tambutte S."/>
            <person name="Allemand D."/>
            <person name="Aranda M."/>
        </authorList>
    </citation>
    <scope>NUCLEOTIDE SEQUENCE [LARGE SCALE GENOMIC DNA]</scope>
</reference>
<proteinExistence type="predicted"/>
<dbReference type="Proteomes" id="UP000225706">
    <property type="component" value="Unassembled WGS sequence"/>
</dbReference>
<organism evidence="1 2">
    <name type="scientific">Stylophora pistillata</name>
    <name type="common">Smooth cauliflower coral</name>
    <dbReference type="NCBI Taxonomy" id="50429"/>
    <lineage>
        <taxon>Eukaryota</taxon>
        <taxon>Metazoa</taxon>
        <taxon>Cnidaria</taxon>
        <taxon>Anthozoa</taxon>
        <taxon>Hexacorallia</taxon>
        <taxon>Scleractinia</taxon>
        <taxon>Astrocoeniina</taxon>
        <taxon>Pocilloporidae</taxon>
        <taxon>Stylophora</taxon>
    </lineage>
</organism>
<dbReference type="EMBL" id="LSMT01000295">
    <property type="protein sequence ID" value="PFX21007.1"/>
    <property type="molecule type" value="Genomic_DNA"/>
</dbReference>
<gene>
    <name evidence="1" type="ORF">AWC38_SpisGene14515</name>
</gene>
<evidence type="ECO:0000313" key="1">
    <source>
        <dbReference type="EMBL" id="PFX21007.1"/>
    </source>
</evidence>
<evidence type="ECO:0000313" key="2">
    <source>
        <dbReference type="Proteomes" id="UP000225706"/>
    </source>
</evidence>
<dbReference type="AlphaFoldDB" id="A0A2B4RXE9"/>
<sequence>MSSEEATSEKRVNLYCIVLLEKFSSLQRLMRVTAYVWRFASNLKQSKMKKELIDGDVTQEEMNQARELWIKEVQRSVYNDKNFDQVKVSLSLFSDDKGVLRMDTEVTNSVPQSANVPVRVVRDEDVPFVVVNSD</sequence>
<comment type="caution">
    <text evidence="1">The sequence shown here is derived from an EMBL/GenBank/DDBJ whole genome shotgun (WGS) entry which is preliminary data.</text>
</comment>
<name>A0A2B4RXE9_STYPI</name>
<accession>A0A2B4RXE9</accession>
<protein>
    <submittedName>
        <fullName evidence="1">Uncharacterized protein</fullName>
    </submittedName>
</protein>
<keyword evidence="2" id="KW-1185">Reference proteome</keyword>